<evidence type="ECO:0000313" key="3">
    <source>
        <dbReference type="Proteomes" id="UP000315750"/>
    </source>
</evidence>
<dbReference type="Proteomes" id="UP000315750">
    <property type="component" value="Chromosome"/>
</dbReference>
<organism evidence="2 3">
    <name type="scientific">Aeoliella mucimassa</name>
    <dbReference type="NCBI Taxonomy" id="2527972"/>
    <lineage>
        <taxon>Bacteria</taxon>
        <taxon>Pseudomonadati</taxon>
        <taxon>Planctomycetota</taxon>
        <taxon>Planctomycetia</taxon>
        <taxon>Pirellulales</taxon>
        <taxon>Lacipirellulaceae</taxon>
        <taxon>Aeoliella</taxon>
    </lineage>
</organism>
<keyword evidence="1" id="KW-0812">Transmembrane</keyword>
<keyword evidence="1" id="KW-1133">Transmembrane helix</keyword>
<reference evidence="2 3" key="1">
    <citation type="submission" date="2019-02" db="EMBL/GenBank/DDBJ databases">
        <title>Deep-cultivation of Planctomycetes and their phenomic and genomic characterization uncovers novel biology.</title>
        <authorList>
            <person name="Wiegand S."/>
            <person name="Jogler M."/>
            <person name="Boedeker C."/>
            <person name="Pinto D."/>
            <person name="Vollmers J."/>
            <person name="Rivas-Marin E."/>
            <person name="Kohn T."/>
            <person name="Peeters S.H."/>
            <person name="Heuer A."/>
            <person name="Rast P."/>
            <person name="Oberbeckmann S."/>
            <person name="Bunk B."/>
            <person name="Jeske O."/>
            <person name="Meyerdierks A."/>
            <person name="Storesund J.E."/>
            <person name="Kallscheuer N."/>
            <person name="Luecker S."/>
            <person name="Lage O.M."/>
            <person name="Pohl T."/>
            <person name="Merkel B.J."/>
            <person name="Hornburger P."/>
            <person name="Mueller R.-W."/>
            <person name="Bruemmer F."/>
            <person name="Labrenz M."/>
            <person name="Spormann A.M."/>
            <person name="Op den Camp H."/>
            <person name="Overmann J."/>
            <person name="Amann R."/>
            <person name="Jetten M.S.M."/>
            <person name="Mascher T."/>
            <person name="Medema M.H."/>
            <person name="Devos D.P."/>
            <person name="Kaster A.-K."/>
            <person name="Ovreas L."/>
            <person name="Rohde M."/>
            <person name="Galperin M.Y."/>
            <person name="Jogler C."/>
        </authorList>
    </citation>
    <scope>NUCLEOTIDE SEQUENCE [LARGE SCALE GENOMIC DNA]</scope>
    <source>
        <strain evidence="2 3">Pan181</strain>
    </source>
</reference>
<keyword evidence="1" id="KW-0472">Membrane</keyword>
<name>A0A518APX7_9BACT</name>
<proteinExistence type="predicted"/>
<evidence type="ECO:0000256" key="1">
    <source>
        <dbReference type="SAM" id="Phobius"/>
    </source>
</evidence>
<accession>A0A518APX7</accession>
<dbReference type="EMBL" id="CP036278">
    <property type="protein sequence ID" value="QDU56775.1"/>
    <property type="molecule type" value="Genomic_DNA"/>
</dbReference>
<dbReference type="AlphaFoldDB" id="A0A518APX7"/>
<dbReference type="KEGG" id="amuc:Pan181_29870"/>
<evidence type="ECO:0000313" key="2">
    <source>
        <dbReference type="EMBL" id="QDU56775.1"/>
    </source>
</evidence>
<keyword evidence="3" id="KW-1185">Reference proteome</keyword>
<feature type="transmembrane region" description="Helical" evidence="1">
    <location>
        <begin position="7"/>
        <end position="26"/>
    </location>
</feature>
<gene>
    <name evidence="2" type="ORF">Pan181_29870</name>
</gene>
<feature type="transmembrane region" description="Helical" evidence="1">
    <location>
        <begin position="46"/>
        <end position="66"/>
    </location>
</feature>
<sequence length="88" mass="9474">MRFKFGHVLLLMTSMATGGAVFSYFIAHTDTAPTIKSLGEEGYRSAWATIRTGGAIMGAMCFLSVMRVISKAEKAKSEAAQRSGHKIS</sequence>
<protein>
    <submittedName>
        <fullName evidence="2">Uncharacterized protein</fullName>
    </submittedName>
</protein>